<organism evidence="2 3">
    <name type="scientific">Solanum tuberosum</name>
    <name type="common">Potato</name>
    <dbReference type="NCBI Taxonomy" id="4113"/>
    <lineage>
        <taxon>Eukaryota</taxon>
        <taxon>Viridiplantae</taxon>
        <taxon>Streptophyta</taxon>
        <taxon>Embryophyta</taxon>
        <taxon>Tracheophyta</taxon>
        <taxon>Spermatophyta</taxon>
        <taxon>Magnoliopsida</taxon>
        <taxon>eudicotyledons</taxon>
        <taxon>Gunneridae</taxon>
        <taxon>Pentapetalae</taxon>
        <taxon>asterids</taxon>
        <taxon>lamiids</taxon>
        <taxon>Solanales</taxon>
        <taxon>Solanaceae</taxon>
        <taxon>Solanoideae</taxon>
        <taxon>Solaneae</taxon>
        <taxon>Solanum</taxon>
    </lineage>
</organism>
<evidence type="ECO:0000313" key="2">
    <source>
        <dbReference type="EMBL" id="KAH0776218.1"/>
    </source>
</evidence>
<dbReference type="EMBL" id="JAIVGD010000003">
    <property type="protein sequence ID" value="KAH0776218.1"/>
    <property type="molecule type" value="Genomic_DNA"/>
</dbReference>
<proteinExistence type="predicted"/>
<protein>
    <submittedName>
        <fullName evidence="2">Uncharacterized protein</fullName>
    </submittedName>
</protein>
<feature type="region of interest" description="Disordered" evidence="1">
    <location>
        <begin position="94"/>
        <end position="131"/>
    </location>
</feature>
<feature type="region of interest" description="Disordered" evidence="1">
    <location>
        <begin position="152"/>
        <end position="172"/>
    </location>
</feature>
<gene>
    <name evidence="2" type="ORF">KY290_007629</name>
</gene>
<keyword evidence="3" id="KW-1185">Reference proteome</keyword>
<evidence type="ECO:0000313" key="3">
    <source>
        <dbReference type="Proteomes" id="UP000826656"/>
    </source>
</evidence>
<evidence type="ECO:0000256" key="1">
    <source>
        <dbReference type="SAM" id="MobiDB-lite"/>
    </source>
</evidence>
<reference evidence="2 3" key="1">
    <citation type="journal article" date="2021" name="bioRxiv">
        <title>Chromosome-scale and haplotype-resolved genome assembly of a tetraploid potato cultivar.</title>
        <authorList>
            <person name="Sun H."/>
            <person name="Jiao W.-B."/>
            <person name="Krause K."/>
            <person name="Campoy J.A."/>
            <person name="Goel M."/>
            <person name="Folz-Donahue K."/>
            <person name="Kukat C."/>
            <person name="Huettel B."/>
            <person name="Schneeberger K."/>
        </authorList>
    </citation>
    <scope>NUCLEOTIDE SEQUENCE [LARGE SCALE GENOMIC DNA]</scope>
    <source>
        <strain evidence="2">SolTubOtavaFocal</strain>
        <tissue evidence="2">Leaves</tissue>
    </source>
</reference>
<accession>A0ABQ7W820</accession>
<dbReference type="Proteomes" id="UP000826656">
    <property type="component" value="Unassembled WGS sequence"/>
</dbReference>
<name>A0ABQ7W820_SOLTU</name>
<comment type="caution">
    <text evidence="2">The sequence shown here is derived from an EMBL/GenBank/DDBJ whole genome shotgun (WGS) entry which is preliminary data.</text>
</comment>
<sequence>MERAEIGSASRISTLMARARQDWDRCQLGLLFSLPESPSVSPSARAHFLAFLRKQFPILAAGKLPEKTLKLFSFLETLHNDYVINQVCTAPSLPEPSLPPVSHSHKGRSRAVVADEEEDNEANWNPPSSAATASVVPGLTYEEYERAIRHDIRKKQKSQGASSNPDQAPEAGRLRIRSSSGAEQNFLPCGSLSLFAAPARQVGALCSTLPVKVKLRVFALVKVVSGIYCGYPNEVVHNVTGSELVGGPEILRMDQGNPDAPPAIPHAEQAMGDLDLALRLGPPSPTKEALERELSTFLSSFGNREGWAATLLLEVKNRKSSFVRQGPHAVHLWCSARGERDAGKWGPLTCAHFRFRSQIGFPIGAQQIGSKPLKGLVRRAASNSAVPVHKASTQGLHKSLGKLRVYPEKEKNLFRMRLRTLMEPMRKQLQANVGLLRTDLFQLPMKWNTGNSPSKWLIRRVNSQCDASVKWDGDLPELSPVLLKMGVNQATLIDIWDRKEEPLIAFAAASFRSIYKQLGAKLSS</sequence>